<organism evidence="11">
    <name type="scientific">Darwinula stevensoni</name>
    <dbReference type="NCBI Taxonomy" id="69355"/>
    <lineage>
        <taxon>Eukaryota</taxon>
        <taxon>Metazoa</taxon>
        <taxon>Ecdysozoa</taxon>
        <taxon>Arthropoda</taxon>
        <taxon>Crustacea</taxon>
        <taxon>Oligostraca</taxon>
        <taxon>Ostracoda</taxon>
        <taxon>Podocopa</taxon>
        <taxon>Podocopida</taxon>
        <taxon>Darwinulocopina</taxon>
        <taxon>Darwinuloidea</taxon>
        <taxon>Darwinulidae</taxon>
        <taxon>Darwinula</taxon>
    </lineage>
</organism>
<dbReference type="OrthoDB" id="406634at2759"/>
<dbReference type="SUPFAM" id="SSF51197">
    <property type="entry name" value="Clavaminate synthase-like"/>
    <property type="match status" value="1"/>
</dbReference>
<dbReference type="GO" id="GO:0045329">
    <property type="term" value="P:carnitine biosynthetic process"/>
    <property type="evidence" value="ECO:0007669"/>
    <property type="project" value="UniProtKB-KW"/>
</dbReference>
<evidence type="ECO:0000256" key="3">
    <source>
        <dbReference type="ARBA" id="ARBA00005022"/>
    </source>
</evidence>
<comment type="cofactor">
    <cofactor evidence="2">
        <name>L-ascorbate</name>
        <dbReference type="ChEBI" id="CHEBI:38290"/>
    </cofactor>
</comment>
<evidence type="ECO:0000256" key="7">
    <source>
        <dbReference type="ARBA" id="ARBA00022964"/>
    </source>
</evidence>
<keyword evidence="12" id="KW-1185">Reference proteome</keyword>
<evidence type="ECO:0000313" key="12">
    <source>
        <dbReference type="Proteomes" id="UP000677054"/>
    </source>
</evidence>
<keyword evidence="8" id="KW-0560">Oxidoreductase</keyword>
<protein>
    <recommendedName>
        <fullName evidence="10">TauD/TfdA-like domain-containing protein</fullName>
    </recommendedName>
</protein>
<dbReference type="PANTHER" id="PTHR10696">
    <property type="entry name" value="GAMMA-BUTYROBETAINE HYDROXYLASE-RELATED"/>
    <property type="match status" value="1"/>
</dbReference>
<keyword evidence="7" id="KW-0223">Dioxygenase</keyword>
<keyword evidence="5" id="KW-0479">Metal-binding</keyword>
<dbReference type="AlphaFoldDB" id="A0A7R9AF87"/>
<evidence type="ECO:0000256" key="9">
    <source>
        <dbReference type="ARBA" id="ARBA00023004"/>
    </source>
</evidence>
<accession>A0A7R9AF87</accession>
<dbReference type="Pfam" id="PF02668">
    <property type="entry name" value="TauD"/>
    <property type="match status" value="1"/>
</dbReference>
<comment type="pathway">
    <text evidence="3">Amine and polyamine biosynthesis; carnitine biosynthesis.</text>
</comment>
<keyword evidence="9" id="KW-0408">Iron</keyword>
<dbReference type="CDD" id="cd00250">
    <property type="entry name" value="CAS_like"/>
    <property type="match status" value="1"/>
</dbReference>
<evidence type="ECO:0000256" key="1">
    <source>
        <dbReference type="ARBA" id="ARBA00001954"/>
    </source>
</evidence>
<dbReference type="GO" id="GO:0046872">
    <property type="term" value="F:metal ion binding"/>
    <property type="evidence" value="ECO:0007669"/>
    <property type="project" value="UniProtKB-KW"/>
</dbReference>
<comment type="cofactor">
    <cofactor evidence="1">
        <name>Fe(2+)</name>
        <dbReference type="ChEBI" id="CHEBI:29033"/>
    </cofactor>
</comment>
<feature type="domain" description="TauD/TfdA-like" evidence="10">
    <location>
        <begin position="8"/>
        <end position="250"/>
    </location>
</feature>
<dbReference type="InterPro" id="IPR050411">
    <property type="entry name" value="AlphaKG_dependent_hydroxylases"/>
</dbReference>
<dbReference type="FunFam" id="3.60.130.10:FF:000001">
    <property type="entry name" value="Trimethyllysine dioxygenase, mitochondrial"/>
    <property type="match status" value="1"/>
</dbReference>
<evidence type="ECO:0000256" key="2">
    <source>
        <dbReference type="ARBA" id="ARBA00001961"/>
    </source>
</evidence>
<dbReference type="PANTHER" id="PTHR10696:SF33">
    <property type="entry name" value="GAMMA-BUTYROBETAINE DIOXYGENASE"/>
    <property type="match status" value="1"/>
</dbReference>
<dbReference type="GO" id="GO:0005739">
    <property type="term" value="C:mitochondrion"/>
    <property type="evidence" value="ECO:0007669"/>
    <property type="project" value="TreeGrafter"/>
</dbReference>
<dbReference type="EMBL" id="LR904673">
    <property type="protein sequence ID" value="CAD7253007.1"/>
    <property type="molecule type" value="Genomic_DNA"/>
</dbReference>
<dbReference type="EMBL" id="CAJPEV010005156">
    <property type="protein sequence ID" value="CAG0902822.1"/>
    <property type="molecule type" value="Genomic_DNA"/>
</dbReference>
<sequence>MQEKLPRASFQKILSDDKSLYEFLHNWEVYGLVLIKGAPLSMGQVRKVAERIAFIRRTHYGEEFSVIAKPNPSNVAYDAGPLQLHADLPYYQYKPGAELLHCIVQAEGSGGANTLVDGLHLAEMMRVQDPHSFNLLSSVHVDWSDIGVEDGEPFHKIHQAPILCLHPVTQELERINFSQPQRDSFFRIPLHIVEPWYRALKAFHAMAMDPSNCMTLKLNPGDMLAFDNIRILHGRKDFGTHLSRHIEGCYVDWDEVRSKSRVLEGALAS</sequence>
<keyword evidence="6" id="KW-0124">Carnitine biosynthesis</keyword>
<dbReference type="GO" id="GO:0051213">
    <property type="term" value="F:dioxygenase activity"/>
    <property type="evidence" value="ECO:0007669"/>
    <property type="project" value="UniProtKB-KW"/>
</dbReference>
<name>A0A7R9AF87_9CRUS</name>
<evidence type="ECO:0000256" key="6">
    <source>
        <dbReference type="ARBA" id="ARBA00022873"/>
    </source>
</evidence>
<evidence type="ECO:0000256" key="5">
    <source>
        <dbReference type="ARBA" id="ARBA00022723"/>
    </source>
</evidence>
<comment type="similarity">
    <text evidence="4">Belongs to the gamma-BBH/TMLD family.</text>
</comment>
<evidence type="ECO:0000256" key="4">
    <source>
        <dbReference type="ARBA" id="ARBA00008654"/>
    </source>
</evidence>
<proteinExistence type="inferred from homology"/>
<evidence type="ECO:0000259" key="10">
    <source>
        <dbReference type="Pfam" id="PF02668"/>
    </source>
</evidence>
<dbReference type="Gene3D" id="3.60.130.10">
    <property type="entry name" value="Clavaminate synthase-like"/>
    <property type="match status" value="1"/>
</dbReference>
<reference evidence="11" key="1">
    <citation type="submission" date="2020-11" db="EMBL/GenBank/DDBJ databases">
        <authorList>
            <person name="Tran Van P."/>
        </authorList>
    </citation>
    <scope>NUCLEOTIDE SEQUENCE</scope>
</reference>
<dbReference type="InterPro" id="IPR003819">
    <property type="entry name" value="TauD/TfdA-like"/>
</dbReference>
<evidence type="ECO:0000256" key="8">
    <source>
        <dbReference type="ARBA" id="ARBA00023002"/>
    </source>
</evidence>
<dbReference type="Proteomes" id="UP000677054">
    <property type="component" value="Unassembled WGS sequence"/>
</dbReference>
<evidence type="ECO:0000313" key="11">
    <source>
        <dbReference type="EMBL" id="CAD7253007.1"/>
    </source>
</evidence>
<dbReference type="InterPro" id="IPR042098">
    <property type="entry name" value="TauD-like_sf"/>
</dbReference>
<gene>
    <name evidence="11" type="ORF">DSTB1V02_LOCUS12758</name>
</gene>